<gene>
    <name evidence="1" type="ORF">ECRASSUSDP1_LOCUS9464</name>
</gene>
<organism evidence="1 2">
    <name type="scientific">Euplotes crassus</name>
    <dbReference type="NCBI Taxonomy" id="5936"/>
    <lineage>
        <taxon>Eukaryota</taxon>
        <taxon>Sar</taxon>
        <taxon>Alveolata</taxon>
        <taxon>Ciliophora</taxon>
        <taxon>Intramacronucleata</taxon>
        <taxon>Spirotrichea</taxon>
        <taxon>Hypotrichia</taxon>
        <taxon>Euplotida</taxon>
        <taxon>Euplotidae</taxon>
        <taxon>Moneuplotes</taxon>
    </lineage>
</organism>
<evidence type="ECO:0000313" key="1">
    <source>
        <dbReference type="EMBL" id="CAI2368174.1"/>
    </source>
</evidence>
<protein>
    <submittedName>
        <fullName evidence="1">Uncharacterized protein</fullName>
    </submittedName>
</protein>
<accession>A0AAD1UG45</accession>
<sequence>MPVSIYPVLNSNLLSLTVRGNISCLGMLISGTVTNQRIALTIKFSIGLKIPRLIGCLKISTWRASILTDCKSVIRLAILEPLPLTRSMSRLPASPNLADTPRFVCILTEDLMSKDPSVRVISVEPCSGPAKSPESYVLPSL</sequence>
<dbReference type="Proteomes" id="UP001295684">
    <property type="component" value="Unassembled WGS sequence"/>
</dbReference>
<keyword evidence="2" id="KW-1185">Reference proteome</keyword>
<evidence type="ECO:0000313" key="2">
    <source>
        <dbReference type="Proteomes" id="UP001295684"/>
    </source>
</evidence>
<dbReference type="AlphaFoldDB" id="A0AAD1UG45"/>
<comment type="caution">
    <text evidence="1">The sequence shown here is derived from an EMBL/GenBank/DDBJ whole genome shotgun (WGS) entry which is preliminary data.</text>
</comment>
<proteinExistence type="predicted"/>
<name>A0AAD1UG45_EUPCR</name>
<reference evidence="1" key="1">
    <citation type="submission" date="2023-07" db="EMBL/GenBank/DDBJ databases">
        <authorList>
            <consortium name="AG Swart"/>
            <person name="Singh M."/>
            <person name="Singh A."/>
            <person name="Seah K."/>
            <person name="Emmerich C."/>
        </authorList>
    </citation>
    <scope>NUCLEOTIDE SEQUENCE</scope>
    <source>
        <strain evidence="1">DP1</strain>
    </source>
</reference>
<dbReference type="EMBL" id="CAMPGE010009302">
    <property type="protein sequence ID" value="CAI2368174.1"/>
    <property type="molecule type" value="Genomic_DNA"/>
</dbReference>